<sequence length="286" mass="32203">MSGSGGPLPTALWPTPPPFVYSVPVQTMGFGVILAMATVLTVHLTFTAPYHYPLSKRNYILQLSASLIFLFSVATSLGISLRNLENKSLRNPYLFPYLPELLPSTQWTTTQQVFYLIMQAITVTMANVRCPLTQITHIQFLTLLYPSVLEMRLITWLLGPLVVIQFGLFFTYYVEDIGTEIQDICECTLSILYTAALFIWGTFINRTRAWRMDGATALFGIAALVLAVSKMLVSYIHMAYADAHWILLLSWALTIWQSWLGFWWWVSAGMSAAGSKRSNTNTNAVY</sequence>
<protein>
    <submittedName>
        <fullName evidence="2">Uncharacterized protein</fullName>
    </submittedName>
</protein>
<keyword evidence="1" id="KW-0472">Membrane</keyword>
<accession>A0AAF0E6Z0</accession>
<gene>
    <name evidence="2" type="ORF">MOBT1_002811</name>
</gene>
<keyword evidence="3" id="KW-1185">Reference proteome</keyword>
<feature type="transmembrane region" description="Helical" evidence="1">
    <location>
        <begin position="59"/>
        <end position="81"/>
    </location>
</feature>
<evidence type="ECO:0000313" key="2">
    <source>
        <dbReference type="EMBL" id="WFD04108.1"/>
    </source>
</evidence>
<feature type="transmembrane region" description="Helical" evidence="1">
    <location>
        <begin position="184"/>
        <end position="203"/>
    </location>
</feature>
<evidence type="ECO:0000313" key="3">
    <source>
        <dbReference type="Proteomes" id="UP001214603"/>
    </source>
</evidence>
<dbReference type="AlphaFoldDB" id="A0AAF0E6Z0"/>
<dbReference type="EMBL" id="CP119940">
    <property type="protein sequence ID" value="WFD04108.1"/>
    <property type="molecule type" value="Genomic_DNA"/>
</dbReference>
<organism evidence="2 3">
    <name type="scientific">Malassezia obtusa</name>
    <dbReference type="NCBI Taxonomy" id="76774"/>
    <lineage>
        <taxon>Eukaryota</taxon>
        <taxon>Fungi</taxon>
        <taxon>Dikarya</taxon>
        <taxon>Basidiomycota</taxon>
        <taxon>Ustilaginomycotina</taxon>
        <taxon>Malasseziomycetes</taxon>
        <taxon>Malasseziales</taxon>
        <taxon>Malasseziaceae</taxon>
        <taxon>Malassezia</taxon>
    </lineage>
</organism>
<feature type="transmembrane region" description="Helical" evidence="1">
    <location>
        <begin position="215"/>
        <end position="233"/>
    </location>
</feature>
<keyword evidence="1" id="KW-0812">Transmembrane</keyword>
<proteinExistence type="predicted"/>
<dbReference type="Proteomes" id="UP001214603">
    <property type="component" value="Chromosome 7"/>
</dbReference>
<keyword evidence="1" id="KW-1133">Transmembrane helix</keyword>
<feature type="transmembrane region" description="Helical" evidence="1">
    <location>
        <begin position="20"/>
        <end position="47"/>
    </location>
</feature>
<name>A0AAF0E6Z0_9BASI</name>
<evidence type="ECO:0000256" key="1">
    <source>
        <dbReference type="SAM" id="Phobius"/>
    </source>
</evidence>
<feature type="transmembrane region" description="Helical" evidence="1">
    <location>
        <begin position="245"/>
        <end position="266"/>
    </location>
</feature>
<feature type="transmembrane region" description="Helical" evidence="1">
    <location>
        <begin position="153"/>
        <end position="172"/>
    </location>
</feature>
<reference evidence="2" key="1">
    <citation type="submission" date="2023-03" db="EMBL/GenBank/DDBJ databases">
        <title>Mating type loci evolution in Malassezia.</title>
        <authorList>
            <person name="Coelho M.A."/>
        </authorList>
    </citation>
    <scope>NUCLEOTIDE SEQUENCE</scope>
    <source>
        <strain evidence="2">CBS 7876</strain>
    </source>
</reference>